<dbReference type="EMBL" id="BDDD01003772">
    <property type="protein sequence ID" value="GAV86003.1"/>
    <property type="molecule type" value="Genomic_DNA"/>
</dbReference>
<dbReference type="PANTHER" id="PTHR31225:SF9">
    <property type="entry name" value="TERPENE SYNTHASE 10"/>
    <property type="match status" value="1"/>
</dbReference>
<proteinExistence type="predicted"/>
<dbReference type="InterPro" id="IPR001906">
    <property type="entry name" value="Terpene_synth_N"/>
</dbReference>
<protein>
    <submittedName>
        <fullName evidence="4">Terpene_synth domain-containing protein</fullName>
    </submittedName>
</protein>
<evidence type="ECO:0000256" key="2">
    <source>
        <dbReference type="ARBA" id="ARBA00023239"/>
    </source>
</evidence>
<keyword evidence="5" id="KW-1185">Reference proteome</keyword>
<feature type="non-terminal residue" evidence="4">
    <location>
        <position position="1"/>
    </location>
</feature>
<evidence type="ECO:0000313" key="5">
    <source>
        <dbReference type="Proteomes" id="UP000187406"/>
    </source>
</evidence>
<dbReference type="STRING" id="3775.A0A1Q3D133"/>
<dbReference type="GO" id="GO:0016114">
    <property type="term" value="P:terpenoid biosynthetic process"/>
    <property type="evidence" value="ECO:0007669"/>
    <property type="project" value="InterPro"/>
</dbReference>
<dbReference type="InterPro" id="IPR036965">
    <property type="entry name" value="Terpene_synth_N_sf"/>
</dbReference>
<reference evidence="5" key="1">
    <citation type="submission" date="2016-04" db="EMBL/GenBank/DDBJ databases">
        <title>Cephalotus genome sequencing.</title>
        <authorList>
            <person name="Fukushima K."/>
            <person name="Hasebe M."/>
            <person name="Fang X."/>
        </authorList>
    </citation>
    <scope>NUCLEOTIDE SEQUENCE [LARGE SCALE GENOMIC DNA]</scope>
    <source>
        <strain evidence="5">cv. St1</strain>
    </source>
</reference>
<dbReference type="GO" id="GO:0010333">
    <property type="term" value="F:terpene synthase activity"/>
    <property type="evidence" value="ECO:0007669"/>
    <property type="project" value="InterPro"/>
</dbReference>
<dbReference type="Proteomes" id="UP000187406">
    <property type="component" value="Unassembled WGS sequence"/>
</dbReference>
<name>A0A1Q3D133_CEPFO</name>
<keyword evidence="2" id="KW-0456">Lyase</keyword>
<evidence type="ECO:0000259" key="3">
    <source>
        <dbReference type="Pfam" id="PF01397"/>
    </source>
</evidence>
<dbReference type="Pfam" id="PF01397">
    <property type="entry name" value="Terpene_synth"/>
    <property type="match status" value="1"/>
</dbReference>
<dbReference type="Gene3D" id="1.50.10.130">
    <property type="entry name" value="Terpene synthase, N-terminal domain"/>
    <property type="match status" value="1"/>
</dbReference>
<feature type="domain" description="Terpene synthase N-terminal" evidence="3">
    <location>
        <begin position="26"/>
        <end position="185"/>
    </location>
</feature>
<organism evidence="4 5">
    <name type="scientific">Cephalotus follicularis</name>
    <name type="common">Albany pitcher plant</name>
    <dbReference type="NCBI Taxonomy" id="3775"/>
    <lineage>
        <taxon>Eukaryota</taxon>
        <taxon>Viridiplantae</taxon>
        <taxon>Streptophyta</taxon>
        <taxon>Embryophyta</taxon>
        <taxon>Tracheophyta</taxon>
        <taxon>Spermatophyta</taxon>
        <taxon>Magnoliopsida</taxon>
        <taxon>eudicotyledons</taxon>
        <taxon>Gunneridae</taxon>
        <taxon>Pentapetalae</taxon>
        <taxon>rosids</taxon>
        <taxon>fabids</taxon>
        <taxon>Oxalidales</taxon>
        <taxon>Cephalotaceae</taxon>
        <taxon>Cephalotus</taxon>
    </lineage>
</organism>
<comment type="caution">
    <text evidence="4">The sequence shown here is derived from an EMBL/GenBank/DDBJ whole genome shotgun (WGS) entry which is preliminary data.</text>
</comment>
<dbReference type="InParanoid" id="A0A1Q3D133"/>
<keyword evidence="1" id="KW-0460">Magnesium</keyword>
<dbReference type="OrthoDB" id="1936865at2759"/>
<dbReference type="AlphaFoldDB" id="A0A1Q3D133"/>
<dbReference type="PANTHER" id="PTHR31225">
    <property type="entry name" value="OS04G0344100 PROTEIN-RELATED"/>
    <property type="match status" value="1"/>
</dbReference>
<dbReference type="SUPFAM" id="SSF48239">
    <property type="entry name" value="Terpenoid cyclases/Protein prenyltransferases"/>
    <property type="match status" value="1"/>
</dbReference>
<dbReference type="InterPro" id="IPR008930">
    <property type="entry name" value="Terpenoid_cyclase/PrenylTrfase"/>
</dbReference>
<sequence length="228" mass="27201">IRVSRSFSWSIYRFYISMNVIINFKNSYNTRANKLKEEVRIMLDEVVDPLQQLELIDTLQRIGLAYHYKDQVKKVLKNIYSDSQSHTDTRRKNLYATSLEFRLSRQHGYNVPQDVFNSFKDDNGSFKASLGDDVMGMLYLYEASYLAVELENTMEDARSFTRKHLEEYVKQNNDTYLSTLVSHALELPLHWRMLRFEARWFIDMYERKNDMNPTLLELPLHWRGWGVS</sequence>
<evidence type="ECO:0000256" key="1">
    <source>
        <dbReference type="ARBA" id="ARBA00022842"/>
    </source>
</evidence>
<dbReference type="InterPro" id="IPR050148">
    <property type="entry name" value="Terpene_synthase-like"/>
</dbReference>
<dbReference type="FunFam" id="1.50.10.130:FF:000001">
    <property type="entry name" value="Isoprene synthase, chloroplastic"/>
    <property type="match status" value="1"/>
</dbReference>
<accession>A0A1Q3D133</accession>
<evidence type="ECO:0000313" key="4">
    <source>
        <dbReference type="EMBL" id="GAV86003.1"/>
    </source>
</evidence>
<gene>
    <name evidence="4" type="ORF">CFOL_v3_29437</name>
</gene>